<dbReference type="AlphaFoldDB" id="G8C0B5"/>
<comment type="subunit">
    <text evidence="2 4">Heterohexamer of two PFD-alpha type and four PFD-beta type subunits.</text>
</comment>
<dbReference type="KEGG" id="tpf:TPHA_0M00550"/>
<dbReference type="STRING" id="1071381.G8C0B5"/>
<sequence>MDTIFNSTKTNPRGIPEAPFVEKVEDFIKDVSDFELVFNKFQERLSKYKYMQESKLSTIKMLSTRIPDIESTLKICKTLKAKSESAEDDGGAEIETHYQLNDTLYAKAVINTKEATNVGLWLGAEVMLEYPVEEAIDLLEKKLKDSKESLEVSREDSDFLRENITTMEVNCARLYNWDVQKRQEMKNISEDTNNLKI</sequence>
<dbReference type="Proteomes" id="UP000005666">
    <property type="component" value="Chromosome 13"/>
</dbReference>
<organism evidence="5 6">
    <name type="scientific">Tetrapisispora phaffii (strain ATCC 24235 / CBS 4417 / NBRC 1672 / NRRL Y-8282 / UCD 70-5)</name>
    <name type="common">Yeast</name>
    <name type="synonym">Fabospora phaffii</name>
    <dbReference type="NCBI Taxonomy" id="1071381"/>
    <lineage>
        <taxon>Eukaryota</taxon>
        <taxon>Fungi</taxon>
        <taxon>Dikarya</taxon>
        <taxon>Ascomycota</taxon>
        <taxon>Saccharomycotina</taxon>
        <taxon>Saccharomycetes</taxon>
        <taxon>Saccharomycetales</taxon>
        <taxon>Saccharomycetaceae</taxon>
        <taxon>Tetrapisispora</taxon>
    </lineage>
</organism>
<dbReference type="CDD" id="cd23156">
    <property type="entry name" value="Prefoldin_3"/>
    <property type="match status" value="1"/>
</dbReference>
<name>G8C0B5_TETPH</name>
<keyword evidence="3 4" id="KW-0143">Chaperone</keyword>
<dbReference type="OMA" id="YNWDVAQ"/>
<dbReference type="GO" id="GO:0015631">
    <property type="term" value="F:tubulin binding"/>
    <property type="evidence" value="ECO:0007669"/>
    <property type="project" value="EnsemblFungi"/>
</dbReference>
<dbReference type="SUPFAM" id="SSF46579">
    <property type="entry name" value="Prefoldin"/>
    <property type="match status" value="1"/>
</dbReference>
<dbReference type="Gene3D" id="1.10.287.370">
    <property type="match status" value="1"/>
</dbReference>
<evidence type="ECO:0000256" key="2">
    <source>
        <dbReference type="ARBA" id="ARBA00011695"/>
    </source>
</evidence>
<evidence type="ECO:0000256" key="4">
    <source>
        <dbReference type="PIRNR" id="PIRNR016396"/>
    </source>
</evidence>
<evidence type="ECO:0000256" key="1">
    <source>
        <dbReference type="ARBA" id="ARBA00010048"/>
    </source>
</evidence>
<dbReference type="InterPro" id="IPR009053">
    <property type="entry name" value="Prefoldin"/>
</dbReference>
<comment type="similarity">
    <text evidence="1 4">Belongs to the prefoldin subunit alpha family.</text>
</comment>
<dbReference type="PANTHER" id="PTHR12409">
    <property type="entry name" value="PREFOLDIN SUBUNIT 3"/>
    <property type="match status" value="1"/>
</dbReference>
<dbReference type="GO" id="GO:0007021">
    <property type="term" value="P:tubulin complex assembly"/>
    <property type="evidence" value="ECO:0007669"/>
    <property type="project" value="EnsemblFungi"/>
</dbReference>
<dbReference type="FunFam" id="1.10.287.370:FF:000001">
    <property type="entry name" value="Prefoldin subunit 3"/>
    <property type="match status" value="1"/>
</dbReference>
<dbReference type="GO" id="GO:0007017">
    <property type="term" value="P:microtubule-based process"/>
    <property type="evidence" value="ECO:0007669"/>
    <property type="project" value="TreeGrafter"/>
</dbReference>
<dbReference type="GO" id="GO:0006457">
    <property type="term" value="P:protein folding"/>
    <property type="evidence" value="ECO:0007669"/>
    <property type="project" value="UniProtKB-UniRule"/>
</dbReference>
<dbReference type="OrthoDB" id="6375174at2759"/>
<dbReference type="PANTHER" id="PTHR12409:SF0">
    <property type="entry name" value="PREFOLDIN SUBUNIT 3"/>
    <property type="match status" value="1"/>
</dbReference>
<evidence type="ECO:0000256" key="3">
    <source>
        <dbReference type="ARBA" id="ARBA00023186"/>
    </source>
</evidence>
<dbReference type="Pfam" id="PF02996">
    <property type="entry name" value="Prefoldin"/>
    <property type="match status" value="1"/>
</dbReference>
<dbReference type="GeneID" id="11531931"/>
<evidence type="ECO:0000313" key="5">
    <source>
        <dbReference type="EMBL" id="CCE65630.1"/>
    </source>
</evidence>
<dbReference type="HOGENOM" id="CLU_083737_0_0_1"/>
<dbReference type="InterPro" id="IPR016655">
    <property type="entry name" value="PFD3"/>
</dbReference>
<proteinExistence type="inferred from homology"/>
<comment type="function">
    <text evidence="4">Binds specifically to cytosolic chaperonin (c-CPN) and transfers target proteins to it. Binds to nascent polypeptide chain and promotes folding in an environment in which there are many competing pathways for nonnative proteins.</text>
</comment>
<reference evidence="5 6" key="1">
    <citation type="journal article" date="2011" name="Proc. Natl. Acad. Sci. U.S.A.">
        <title>Evolutionary erosion of yeast sex chromosomes by mating-type switching accidents.</title>
        <authorList>
            <person name="Gordon J.L."/>
            <person name="Armisen D."/>
            <person name="Proux-Wera E."/>
            <person name="Oheigeartaigh S.S."/>
            <person name="Byrne K.P."/>
            <person name="Wolfe K.H."/>
        </authorList>
    </citation>
    <scope>NUCLEOTIDE SEQUENCE [LARGE SCALE GENOMIC DNA]</scope>
    <source>
        <strain evidence="6">ATCC 24235 / CBS 4417 / NBRC 1672 / NRRL Y-8282 / UCD 70-5</strain>
    </source>
</reference>
<dbReference type="eggNOG" id="KOG3313">
    <property type="taxonomic scope" value="Eukaryota"/>
</dbReference>
<gene>
    <name evidence="5" type="primary">TPHA0M00550</name>
    <name evidence="5" type="ordered locus">TPHA_0M00550</name>
</gene>
<dbReference type="EMBL" id="HE612868">
    <property type="protein sequence ID" value="CCE65630.1"/>
    <property type="molecule type" value="Genomic_DNA"/>
</dbReference>
<dbReference type="InterPro" id="IPR004127">
    <property type="entry name" value="Prefoldin_subunit_alpha"/>
</dbReference>
<evidence type="ECO:0000313" key="6">
    <source>
        <dbReference type="Proteomes" id="UP000005666"/>
    </source>
</evidence>
<dbReference type="RefSeq" id="XP_003688064.1">
    <property type="nucleotide sequence ID" value="XM_003688016.1"/>
</dbReference>
<accession>G8C0B5</accession>
<protein>
    <recommendedName>
        <fullName evidence="4">Prefoldin subunit 3</fullName>
    </recommendedName>
</protein>
<dbReference type="GO" id="GO:0005737">
    <property type="term" value="C:cytoplasm"/>
    <property type="evidence" value="ECO:0007669"/>
    <property type="project" value="EnsemblFungi"/>
</dbReference>
<keyword evidence="6" id="KW-1185">Reference proteome</keyword>
<dbReference type="GO" id="GO:0016272">
    <property type="term" value="C:prefoldin complex"/>
    <property type="evidence" value="ECO:0007669"/>
    <property type="project" value="UniProtKB-UniRule"/>
</dbReference>
<dbReference type="PIRSF" id="PIRSF016396">
    <property type="entry name" value="Prefoldin_subunit_3"/>
    <property type="match status" value="1"/>
</dbReference>